<keyword evidence="2" id="KW-1185">Reference proteome</keyword>
<dbReference type="Proteomes" id="UP000276133">
    <property type="component" value="Unassembled WGS sequence"/>
</dbReference>
<sequence>MRSLKETIPLMSISNSEICCFFNITPSKIIRLKQTIAHLDQDKIFYKLIYHNRIRIFLTTEDNFGLGYVSLLNIEQSCLKVTSLKSSPSPDFKILNTKEEIYKILIYGKAIALDNPRSGVGLFLGLLNNNIKHAKKQKI</sequence>
<name>A0A3M7RM41_BRAPC</name>
<organism evidence="1 2">
    <name type="scientific">Brachionus plicatilis</name>
    <name type="common">Marine rotifer</name>
    <name type="synonym">Brachionus muelleri</name>
    <dbReference type="NCBI Taxonomy" id="10195"/>
    <lineage>
        <taxon>Eukaryota</taxon>
        <taxon>Metazoa</taxon>
        <taxon>Spiralia</taxon>
        <taxon>Gnathifera</taxon>
        <taxon>Rotifera</taxon>
        <taxon>Eurotatoria</taxon>
        <taxon>Monogononta</taxon>
        <taxon>Pseudotrocha</taxon>
        <taxon>Ploima</taxon>
        <taxon>Brachionidae</taxon>
        <taxon>Brachionus</taxon>
    </lineage>
</organism>
<proteinExistence type="predicted"/>
<reference evidence="1 2" key="1">
    <citation type="journal article" date="2018" name="Sci. Rep.">
        <title>Genomic signatures of local adaptation to the degree of environmental predictability in rotifers.</title>
        <authorList>
            <person name="Franch-Gras L."/>
            <person name="Hahn C."/>
            <person name="Garcia-Roger E.M."/>
            <person name="Carmona M.J."/>
            <person name="Serra M."/>
            <person name="Gomez A."/>
        </authorList>
    </citation>
    <scope>NUCLEOTIDE SEQUENCE [LARGE SCALE GENOMIC DNA]</scope>
    <source>
        <strain evidence="1">HYR1</strain>
    </source>
</reference>
<protein>
    <submittedName>
        <fullName evidence="1">Uncharacterized protein</fullName>
    </submittedName>
</protein>
<evidence type="ECO:0000313" key="1">
    <source>
        <dbReference type="EMBL" id="RNA24457.1"/>
    </source>
</evidence>
<dbReference type="AlphaFoldDB" id="A0A3M7RM41"/>
<evidence type="ECO:0000313" key="2">
    <source>
        <dbReference type="Proteomes" id="UP000276133"/>
    </source>
</evidence>
<dbReference type="EMBL" id="REGN01003114">
    <property type="protein sequence ID" value="RNA24457.1"/>
    <property type="molecule type" value="Genomic_DNA"/>
</dbReference>
<gene>
    <name evidence="1" type="ORF">BpHYR1_051882</name>
</gene>
<comment type="caution">
    <text evidence="1">The sequence shown here is derived from an EMBL/GenBank/DDBJ whole genome shotgun (WGS) entry which is preliminary data.</text>
</comment>
<accession>A0A3M7RM41</accession>